<dbReference type="EMBL" id="CP014332">
    <property type="protein sequence ID" value="APS41551.1"/>
    <property type="molecule type" value="Genomic_DNA"/>
</dbReference>
<name>A0A1L6RAG4_9LACO</name>
<dbReference type="OrthoDB" id="9762085at2"/>
<sequence length="421" mass="46767">MVTKEIQTGVFVHVLPTKQFATTHIAVNFTQQLNQQTLNARVLVSNMLETASAKYSSQTKLAQALSEMTGAAFGTEIFKVGQLHTIRLQLNLVHEAFATTDSDILRDGFNFLNEVINRPMGDESVGFSPVMFNRQKEIALDEVAGLREDKPYYALREALQAYFGSADQALPAFGTISGLQATTPQQAWQVWQESVANDRIDIVVVGDIALAEVLAATTQFNFAPRHHQLQATYQQKLFPQVKQVKSQDDVNQARLVLGYTLMSAGDERFIANVFNGLFGGLAISRLFLNVRESAGLVYGISSDYNPYTGLLIVEAGVDQVNLAITTTKVNEELQRLQQELVPDEELAVVKQLLKTSYTMTLDQPLYLADRLYNQQVLAQPITDDAWLEKIDAVTAEQVRSLAQRAVWQLQYEMVGGEVNVG</sequence>
<dbReference type="GO" id="GO:0006508">
    <property type="term" value="P:proteolysis"/>
    <property type="evidence" value="ECO:0007669"/>
    <property type="project" value="UniProtKB-KW"/>
</dbReference>
<reference evidence="2 3" key="1">
    <citation type="submission" date="2016-02" db="EMBL/GenBank/DDBJ databases">
        <title>Complete Genome Sequence of Weissella jogaejeotgali FOL01.</title>
        <authorList>
            <person name="Lee J.-H."/>
            <person name="Ku H.-J."/>
        </authorList>
    </citation>
    <scope>NUCLEOTIDE SEQUENCE [LARGE SCALE GENOMIC DNA]</scope>
    <source>
        <strain evidence="2 3">FOL01</strain>
    </source>
</reference>
<dbReference type="InterPro" id="IPR011249">
    <property type="entry name" value="Metalloenz_LuxS/M16"/>
</dbReference>
<feature type="domain" description="Peptidase M16 C-terminal" evidence="1">
    <location>
        <begin position="186"/>
        <end position="352"/>
    </location>
</feature>
<gene>
    <name evidence="2" type="ORF">FOL01_0692</name>
</gene>
<dbReference type="KEGG" id="wjo:FOL01_0692"/>
<dbReference type="PANTHER" id="PTHR11851">
    <property type="entry name" value="METALLOPROTEASE"/>
    <property type="match status" value="1"/>
</dbReference>
<dbReference type="Pfam" id="PF05193">
    <property type="entry name" value="Peptidase_M16_C"/>
    <property type="match status" value="1"/>
</dbReference>
<dbReference type="Gene3D" id="3.30.830.10">
    <property type="entry name" value="Metalloenzyme, LuxS/M16 peptidase-like"/>
    <property type="match status" value="2"/>
</dbReference>
<evidence type="ECO:0000313" key="2">
    <source>
        <dbReference type="EMBL" id="APS41551.1"/>
    </source>
</evidence>
<dbReference type="GO" id="GO:0046872">
    <property type="term" value="F:metal ion binding"/>
    <property type="evidence" value="ECO:0007669"/>
    <property type="project" value="InterPro"/>
</dbReference>
<dbReference type="RefSeq" id="WP_075269395.1">
    <property type="nucleotide sequence ID" value="NZ_CP014332.1"/>
</dbReference>
<dbReference type="GO" id="GO:0008233">
    <property type="term" value="F:peptidase activity"/>
    <property type="evidence" value="ECO:0007669"/>
    <property type="project" value="UniProtKB-KW"/>
</dbReference>
<keyword evidence="3" id="KW-1185">Reference proteome</keyword>
<dbReference type="PANTHER" id="PTHR11851:SF186">
    <property type="entry name" value="INACTIVE METALLOPROTEASE YMFF-RELATED"/>
    <property type="match status" value="1"/>
</dbReference>
<accession>A0A1L6RAG4</accession>
<proteinExistence type="predicted"/>
<dbReference type="InterPro" id="IPR050361">
    <property type="entry name" value="MPP/UQCRC_Complex"/>
</dbReference>
<keyword evidence="2" id="KW-0378">Hydrolase</keyword>
<evidence type="ECO:0000313" key="3">
    <source>
        <dbReference type="Proteomes" id="UP000185473"/>
    </source>
</evidence>
<evidence type="ECO:0000259" key="1">
    <source>
        <dbReference type="Pfam" id="PF05193"/>
    </source>
</evidence>
<dbReference type="Proteomes" id="UP000185473">
    <property type="component" value="Chromosome"/>
</dbReference>
<keyword evidence="2" id="KW-0645">Protease</keyword>
<dbReference type="NCBIfam" id="NF047422">
    <property type="entry name" value="YfmF_fam"/>
    <property type="match status" value="1"/>
</dbReference>
<dbReference type="SUPFAM" id="SSF63411">
    <property type="entry name" value="LuxS/MPP-like metallohydrolase"/>
    <property type="match status" value="2"/>
</dbReference>
<dbReference type="InterPro" id="IPR007863">
    <property type="entry name" value="Peptidase_M16_C"/>
</dbReference>
<organism evidence="2 3">
    <name type="scientific">Weissella jogaejeotgali</name>
    <dbReference type="NCBI Taxonomy" id="1631871"/>
    <lineage>
        <taxon>Bacteria</taxon>
        <taxon>Bacillati</taxon>
        <taxon>Bacillota</taxon>
        <taxon>Bacilli</taxon>
        <taxon>Lactobacillales</taxon>
        <taxon>Lactobacillaceae</taxon>
        <taxon>Weissella</taxon>
    </lineage>
</organism>
<dbReference type="STRING" id="1631871.FOL01_0692"/>
<dbReference type="AlphaFoldDB" id="A0A1L6RAG4"/>
<protein>
    <submittedName>
        <fullName evidence="2">Zinc protease</fullName>
    </submittedName>
</protein>